<sequence>MRRSLIIGASGGVGGALVRALEARGDAVTGLSRSADGLDLADPASVERVMARQEGPFDLLLVATGILAPKGGAPEKALAQIEAAALAELFAVNAIGPALILRHAPRLLPRRGRATLGVLTARVGSIGDNGLGGWHGYRASKAAANQIVKGAAIELARTHPGCTVVALHPGTVETPFTAAYPGRDKVSPERAAENLLRVIDGLTPADTGRFLDWAGEEIPW</sequence>
<dbReference type="GO" id="GO:0016616">
    <property type="term" value="F:oxidoreductase activity, acting on the CH-OH group of donors, NAD or NADP as acceptor"/>
    <property type="evidence" value="ECO:0007669"/>
    <property type="project" value="TreeGrafter"/>
</dbReference>
<accession>A0A1I3GPW0</accession>
<dbReference type="Pfam" id="PF13561">
    <property type="entry name" value="adh_short_C2"/>
    <property type="match status" value="1"/>
</dbReference>
<dbReference type="OrthoDB" id="9785826at2"/>
<dbReference type="RefSeq" id="WP_092860105.1">
    <property type="nucleotide sequence ID" value="NZ_FOQH01000005.1"/>
</dbReference>
<dbReference type="PANTHER" id="PTHR45458">
    <property type="entry name" value="SHORT-CHAIN DEHYDROGENASE/REDUCTASE SDR"/>
    <property type="match status" value="1"/>
</dbReference>
<protein>
    <submittedName>
        <fullName evidence="1">Short-chain dehydrogenase</fullName>
    </submittedName>
</protein>
<dbReference type="SUPFAM" id="SSF51735">
    <property type="entry name" value="NAD(P)-binding Rossmann-fold domains"/>
    <property type="match status" value="1"/>
</dbReference>
<dbReference type="EMBL" id="FOQH01000005">
    <property type="protein sequence ID" value="SFI25446.1"/>
    <property type="molecule type" value="Genomic_DNA"/>
</dbReference>
<dbReference type="Proteomes" id="UP000199377">
    <property type="component" value="Unassembled WGS sequence"/>
</dbReference>
<reference evidence="1 2" key="1">
    <citation type="submission" date="2016-10" db="EMBL/GenBank/DDBJ databases">
        <authorList>
            <person name="de Groot N.N."/>
        </authorList>
    </citation>
    <scope>NUCLEOTIDE SEQUENCE [LARGE SCALE GENOMIC DNA]</scope>
    <source>
        <strain evidence="1 2">CGMCC 1.11030</strain>
    </source>
</reference>
<dbReference type="InterPro" id="IPR052184">
    <property type="entry name" value="SDR_enzymes"/>
</dbReference>
<proteinExistence type="predicted"/>
<evidence type="ECO:0000313" key="1">
    <source>
        <dbReference type="EMBL" id="SFI25446.1"/>
    </source>
</evidence>
<dbReference type="PANTHER" id="PTHR45458:SF1">
    <property type="entry name" value="SHORT CHAIN DEHYDROGENASE"/>
    <property type="match status" value="1"/>
</dbReference>
<organism evidence="1 2">
    <name type="scientific">Albimonas pacifica</name>
    <dbReference type="NCBI Taxonomy" id="1114924"/>
    <lineage>
        <taxon>Bacteria</taxon>
        <taxon>Pseudomonadati</taxon>
        <taxon>Pseudomonadota</taxon>
        <taxon>Alphaproteobacteria</taxon>
        <taxon>Rhodobacterales</taxon>
        <taxon>Paracoccaceae</taxon>
        <taxon>Albimonas</taxon>
    </lineage>
</organism>
<dbReference type="Gene3D" id="3.40.50.720">
    <property type="entry name" value="NAD(P)-binding Rossmann-like Domain"/>
    <property type="match status" value="1"/>
</dbReference>
<gene>
    <name evidence="1" type="ORF">SAMN05216258_105278</name>
</gene>
<dbReference type="InterPro" id="IPR002347">
    <property type="entry name" value="SDR_fam"/>
</dbReference>
<dbReference type="STRING" id="1114924.SAMN05216258_105278"/>
<name>A0A1I3GPW0_9RHOB</name>
<keyword evidence="2" id="KW-1185">Reference proteome</keyword>
<evidence type="ECO:0000313" key="2">
    <source>
        <dbReference type="Proteomes" id="UP000199377"/>
    </source>
</evidence>
<dbReference type="InterPro" id="IPR036291">
    <property type="entry name" value="NAD(P)-bd_dom_sf"/>
</dbReference>
<dbReference type="AlphaFoldDB" id="A0A1I3GPW0"/>
<dbReference type="PRINTS" id="PR00081">
    <property type="entry name" value="GDHRDH"/>
</dbReference>